<dbReference type="Proteomes" id="UP000034006">
    <property type="component" value="Unassembled WGS sequence"/>
</dbReference>
<feature type="transmembrane region" description="Helical" evidence="7">
    <location>
        <begin position="111"/>
        <end position="135"/>
    </location>
</feature>
<dbReference type="PRINTS" id="PR01988">
    <property type="entry name" value="EXPORTERBACE"/>
</dbReference>
<keyword evidence="5 7" id="KW-1133">Transmembrane helix</keyword>
<sequence>MHKTKRPHLTPDEKFLISGSSHVGYVGNSKLIHKIFSSIPVLESQNCRRYFTGQLISNIGSWMQVVALGWLTFQLTNSAFWVGLVAAMSSLPALFFSLFGGIIVDRFSKKSLLLITNSISMFLAFLLGILTIFGWVNIPEIVIIALLGGIVNSVYTPAHFAYLSELADKDKITSAISINSGISSLGRVIGPGIAGLYIVLAGIGGAFIINGFSYIAVIIALLLIDTPYKVTNQHLSPLKAIKEGITYSVRNPIIRAIFLYVSAMSIFGWSYTTIIPVLAKDIFHSDSTGMGYLFSSIGIGAIVATLLVPVLSRRFSKLAIVIFGNTLFSLSLFLFSFTSNLNLGIIYLFLAGGGLVSINVVLGTMVQLMVEEKYHGRVSSIYFLLYAGLLFLGNLEIGFLTDRLGSGTALRLNTLAVFFISIAIYFTKGKLRVAQKKYLSNRR</sequence>
<dbReference type="STRING" id="1618387.UW44_C0003G0097"/>
<keyword evidence="4 7" id="KW-0812">Transmembrane</keyword>
<dbReference type="SUPFAM" id="SSF103473">
    <property type="entry name" value="MFS general substrate transporter"/>
    <property type="match status" value="1"/>
</dbReference>
<dbReference type="Pfam" id="PF05977">
    <property type="entry name" value="MFS_3"/>
    <property type="match status" value="1"/>
</dbReference>
<protein>
    <submittedName>
        <fullName evidence="9">Permease</fullName>
    </submittedName>
</protein>
<keyword evidence="3" id="KW-1003">Cell membrane</keyword>
<feature type="transmembrane region" description="Helical" evidence="7">
    <location>
        <begin position="378"/>
        <end position="397"/>
    </location>
</feature>
<accession>A0A0G1KWG4</accession>
<evidence type="ECO:0000256" key="2">
    <source>
        <dbReference type="ARBA" id="ARBA00022448"/>
    </source>
</evidence>
<dbReference type="PANTHER" id="PTHR23513">
    <property type="entry name" value="INTEGRAL MEMBRANE EFFLUX PROTEIN-RELATED"/>
    <property type="match status" value="1"/>
</dbReference>
<feature type="transmembrane region" description="Helical" evidence="7">
    <location>
        <begin position="196"/>
        <end position="224"/>
    </location>
</feature>
<name>A0A0G1KWG4_9BACT</name>
<comment type="caution">
    <text evidence="9">The sequence shown here is derived from an EMBL/GenBank/DDBJ whole genome shotgun (WGS) entry which is preliminary data.</text>
</comment>
<keyword evidence="2" id="KW-0813">Transport</keyword>
<evidence type="ECO:0000256" key="3">
    <source>
        <dbReference type="ARBA" id="ARBA00022475"/>
    </source>
</evidence>
<evidence type="ECO:0000256" key="1">
    <source>
        <dbReference type="ARBA" id="ARBA00004651"/>
    </source>
</evidence>
<dbReference type="InterPro" id="IPR036259">
    <property type="entry name" value="MFS_trans_sf"/>
</dbReference>
<dbReference type="InterPro" id="IPR020846">
    <property type="entry name" value="MFS_dom"/>
</dbReference>
<feature type="transmembrane region" description="Helical" evidence="7">
    <location>
        <begin position="141"/>
        <end position="160"/>
    </location>
</feature>
<reference evidence="9 10" key="1">
    <citation type="journal article" date="2015" name="Nature">
        <title>rRNA introns, odd ribosomes, and small enigmatic genomes across a large radiation of phyla.</title>
        <authorList>
            <person name="Brown C.T."/>
            <person name="Hug L.A."/>
            <person name="Thomas B.C."/>
            <person name="Sharon I."/>
            <person name="Castelle C.J."/>
            <person name="Singh A."/>
            <person name="Wilkins M.J."/>
            <person name="Williams K.H."/>
            <person name="Banfield J.F."/>
        </authorList>
    </citation>
    <scope>NUCLEOTIDE SEQUENCE [LARGE SCALE GENOMIC DNA]</scope>
</reference>
<evidence type="ECO:0000259" key="8">
    <source>
        <dbReference type="PROSITE" id="PS50850"/>
    </source>
</evidence>
<dbReference type="PROSITE" id="PS50850">
    <property type="entry name" value="MFS"/>
    <property type="match status" value="1"/>
</dbReference>
<keyword evidence="6 7" id="KW-0472">Membrane</keyword>
<dbReference type="Gene3D" id="1.20.1250.20">
    <property type="entry name" value="MFS general substrate transporter like domains"/>
    <property type="match status" value="1"/>
</dbReference>
<organism evidence="9 10">
    <name type="scientific">Candidatus Collierbacteria bacterium GW2011_GWB2_44_22</name>
    <dbReference type="NCBI Taxonomy" id="1618387"/>
    <lineage>
        <taxon>Bacteria</taxon>
        <taxon>Candidatus Collieribacteriota</taxon>
    </lineage>
</organism>
<evidence type="ECO:0000256" key="7">
    <source>
        <dbReference type="SAM" id="Phobius"/>
    </source>
</evidence>
<dbReference type="GO" id="GO:0005886">
    <property type="term" value="C:plasma membrane"/>
    <property type="evidence" value="ECO:0007669"/>
    <property type="project" value="UniProtKB-SubCell"/>
</dbReference>
<dbReference type="EMBL" id="LCIH01000003">
    <property type="protein sequence ID" value="KKT52254.1"/>
    <property type="molecule type" value="Genomic_DNA"/>
</dbReference>
<evidence type="ECO:0000256" key="5">
    <source>
        <dbReference type="ARBA" id="ARBA00022989"/>
    </source>
</evidence>
<feature type="transmembrane region" description="Helical" evidence="7">
    <location>
        <begin position="55"/>
        <end position="73"/>
    </location>
</feature>
<dbReference type="InterPro" id="IPR010290">
    <property type="entry name" value="TM_effector"/>
</dbReference>
<comment type="subcellular location">
    <subcellularLocation>
        <location evidence="1">Cell membrane</location>
        <topology evidence="1">Multi-pass membrane protein</topology>
    </subcellularLocation>
</comment>
<feature type="transmembrane region" description="Helical" evidence="7">
    <location>
        <begin position="257"/>
        <end position="279"/>
    </location>
</feature>
<evidence type="ECO:0000313" key="9">
    <source>
        <dbReference type="EMBL" id="KKT52254.1"/>
    </source>
</evidence>
<dbReference type="CDD" id="cd06173">
    <property type="entry name" value="MFS_MefA_like"/>
    <property type="match status" value="1"/>
</dbReference>
<dbReference type="GO" id="GO:0022857">
    <property type="term" value="F:transmembrane transporter activity"/>
    <property type="evidence" value="ECO:0007669"/>
    <property type="project" value="InterPro"/>
</dbReference>
<feature type="domain" description="Major facilitator superfamily (MFS) profile" evidence="8">
    <location>
        <begin position="46"/>
        <end position="432"/>
    </location>
</feature>
<evidence type="ECO:0000256" key="4">
    <source>
        <dbReference type="ARBA" id="ARBA00022692"/>
    </source>
</evidence>
<feature type="transmembrane region" description="Helical" evidence="7">
    <location>
        <begin position="409"/>
        <end position="427"/>
    </location>
</feature>
<proteinExistence type="predicted"/>
<dbReference type="AlphaFoldDB" id="A0A0G1KWG4"/>
<gene>
    <name evidence="9" type="ORF">UW44_C0003G0097</name>
</gene>
<feature type="transmembrane region" description="Helical" evidence="7">
    <location>
        <begin position="291"/>
        <end position="311"/>
    </location>
</feature>
<feature type="transmembrane region" description="Helical" evidence="7">
    <location>
        <begin position="79"/>
        <end position="104"/>
    </location>
</feature>
<evidence type="ECO:0000256" key="6">
    <source>
        <dbReference type="ARBA" id="ARBA00023136"/>
    </source>
</evidence>
<dbReference type="PANTHER" id="PTHR23513:SF11">
    <property type="entry name" value="STAPHYLOFERRIN A TRANSPORTER"/>
    <property type="match status" value="1"/>
</dbReference>
<dbReference type="InterPro" id="IPR022324">
    <property type="entry name" value="Bacilysin_exporter_BacE_put"/>
</dbReference>
<feature type="transmembrane region" description="Helical" evidence="7">
    <location>
        <begin position="318"/>
        <end position="338"/>
    </location>
</feature>
<evidence type="ECO:0000313" key="10">
    <source>
        <dbReference type="Proteomes" id="UP000034006"/>
    </source>
</evidence>
<feature type="transmembrane region" description="Helical" evidence="7">
    <location>
        <begin position="172"/>
        <end position="190"/>
    </location>
</feature>
<feature type="transmembrane region" description="Helical" evidence="7">
    <location>
        <begin position="344"/>
        <end position="366"/>
    </location>
</feature>